<name>A0AAP0FWG1_9ASPA</name>
<feature type="domain" description="Pelota N-terminal" evidence="1">
    <location>
        <begin position="1"/>
        <end position="46"/>
    </location>
</feature>
<dbReference type="GO" id="GO:0032790">
    <property type="term" value="P:ribosome disassembly"/>
    <property type="evidence" value="ECO:0007669"/>
    <property type="project" value="TreeGrafter"/>
</dbReference>
<organism evidence="2 3">
    <name type="scientific">Platanthera zijinensis</name>
    <dbReference type="NCBI Taxonomy" id="2320716"/>
    <lineage>
        <taxon>Eukaryota</taxon>
        <taxon>Viridiplantae</taxon>
        <taxon>Streptophyta</taxon>
        <taxon>Embryophyta</taxon>
        <taxon>Tracheophyta</taxon>
        <taxon>Spermatophyta</taxon>
        <taxon>Magnoliopsida</taxon>
        <taxon>Liliopsida</taxon>
        <taxon>Asparagales</taxon>
        <taxon>Orchidaceae</taxon>
        <taxon>Orchidoideae</taxon>
        <taxon>Orchideae</taxon>
        <taxon>Orchidinae</taxon>
        <taxon>Platanthera</taxon>
    </lineage>
</organism>
<evidence type="ECO:0000313" key="3">
    <source>
        <dbReference type="Proteomes" id="UP001418222"/>
    </source>
</evidence>
<dbReference type="PANTHER" id="PTHR10853">
    <property type="entry name" value="PELOTA"/>
    <property type="match status" value="1"/>
</dbReference>
<evidence type="ECO:0000259" key="1">
    <source>
        <dbReference type="Pfam" id="PF26356"/>
    </source>
</evidence>
<gene>
    <name evidence="2" type="ORF">KSP39_PZI021674</name>
</gene>
<dbReference type="GO" id="GO:0070966">
    <property type="term" value="P:nuclear-transcribed mRNA catabolic process, no-go decay"/>
    <property type="evidence" value="ECO:0007669"/>
    <property type="project" value="InterPro"/>
</dbReference>
<protein>
    <recommendedName>
        <fullName evidence="1">Pelota N-terminal domain-containing protein</fullName>
    </recommendedName>
</protein>
<dbReference type="PANTHER" id="PTHR10853:SF0">
    <property type="entry name" value="PROTEIN PELOTA HOMOLOG"/>
    <property type="match status" value="1"/>
</dbReference>
<keyword evidence="3" id="KW-1185">Reference proteome</keyword>
<evidence type="ECO:0000313" key="2">
    <source>
        <dbReference type="EMBL" id="KAK8918962.1"/>
    </source>
</evidence>
<dbReference type="InterPro" id="IPR058547">
    <property type="entry name" value="Pelota_N"/>
</dbReference>
<reference evidence="2 3" key="1">
    <citation type="journal article" date="2022" name="Nat. Plants">
        <title>Genomes of leafy and leafless Platanthera orchids illuminate the evolution of mycoheterotrophy.</title>
        <authorList>
            <person name="Li M.H."/>
            <person name="Liu K.W."/>
            <person name="Li Z."/>
            <person name="Lu H.C."/>
            <person name="Ye Q.L."/>
            <person name="Zhang D."/>
            <person name="Wang J.Y."/>
            <person name="Li Y.F."/>
            <person name="Zhong Z.M."/>
            <person name="Liu X."/>
            <person name="Yu X."/>
            <person name="Liu D.K."/>
            <person name="Tu X.D."/>
            <person name="Liu B."/>
            <person name="Hao Y."/>
            <person name="Liao X.Y."/>
            <person name="Jiang Y.T."/>
            <person name="Sun W.H."/>
            <person name="Chen J."/>
            <person name="Chen Y.Q."/>
            <person name="Ai Y."/>
            <person name="Zhai J.W."/>
            <person name="Wu S.S."/>
            <person name="Zhou Z."/>
            <person name="Hsiao Y.Y."/>
            <person name="Wu W.L."/>
            <person name="Chen Y.Y."/>
            <person name="Lin Y.F."/>
            <person name="Hsu J.L."/>
            <person name="Li C.Y."/>
            <person name="Wang Z.W."/>
            <person name="Zhao X."/>
            <person name="Zhong W.Y."/>
            <person name="Ma X.K."/>
            <person name="Ma L."/>
            <person name="Huang J."/>
            <person name="Chen G.Z."/>
            <person name="Huang M.Z."/>
            <person name="Huang L."/>
            <person name="Peng D.H."/>
            <person name="Luo Y.B."/>
            <person name="Zou S.Q."/>
            <person name="Chen S.P."/>
            <person name="Lan S."/>
            <person name="Tsai W.C."/>
            <person name="Van de Peer Y."/>
            <person name="Liu Z.J."/>
        </authorList>
    </citation>
    <scope>NUCLEOTIDE SEQUENCE [LARGE SCALE GENOMIC DNA]</scope>
    <source>
        <strain evidence="2">Lor287</strain>
    </source>
</reference>
<dbReference type="Gene3D" id="2.30.30.870">
    <property type="entry name" value="Pelota, domain A"/>
    <property type="match status" value="1"/>
</dbReference>
<dbReference type="GO" id="GO:0070651">
    <property type="term" value="P:nonfunctional rRNA decay"/>
    <property type="evidence" value="ECO:0007669"/>
    <property type="project" value="TreeGrafter"/>
</dbReference>
<dbReference type="GO" id="GO:0070481">
    <property type="term" value="P:nuclear-transcribed mRNA catabolic process, non-stop decay"/>
    <property type="evidence" value="ECO:0007669"/>
    <property type="project" value="InterPro"/>
</dbReference>
<dbReference type="EMBL" id="JBBWWQ010000019">
    <property type="protein sequence ID" value="KAK8918962.1"/>
    <property type="molecule type" value="Genomic_DNA"/>
</dbReference>
<dbReference type="InterPro" id="IPR038069">
    <property type="entry name" value="Pelota/DOM34_N"/>
</dbReference>
<sequence>MKLKHRDLVPNGPGSIKIIPEEDDDMWHAYNLISAGDMVQAFTVRGTCCLPRTPDCYPPPLISCSVYPLRPAQSTRCGLRSLAPSCGLQRPVFLHPLPLHHNGSTLLLGLLIASSLPVPWGPLLPAVLIQPAASSSSSLRALPVCCWVSSLTFLSPLFFPCPDRVLLARGLLVYPAADCSYRCGLLSRGLFKICCVFPSCELLQSAAASLITRTVPDRCSLSQIADCSSPPLQPLFSRAAQVPLQVPFLRTAPVRRSLSPLAPCGLPFLAELTPALADCPLDSLRTDPPCLLP</sequence>
<dbReference type="Proteomes" id="UP001418222">
    <property type="component" value="Unassembled WGS sequence"/>
</dbReference>
<dbReference type="InterPro" id="IPR004405">
    <property type="entry name" value="TF_pelota"/>
</dbReference>
<comment type="caution">
    <text evidence="2">The sequence shown here is derived from an EMBL/GenBank/DDBJ whole genome shotgun (WGS) entry which is preliminary data.</text>
</comment>
<accession>A0AAP0FWG1</accession>
<dbReference type="AlphaFoldDB" id="A0AAP0FWG1"/>
<dbReference type="GO" id="GO:0005737">
    <property type="term" value="C:cytoplasm"/>
    <property type="evidence" value="ECO:0007669"/>
    <property type="project" value="TreeGrafter"/>
</dbReference>
<dbReference type="SUPFAM" id="SSF159065">
    <property type="entry name" value="Dom34/Pelota N-terminal domain-like"/>
    <property type="match status" value="1"/>
</dbReference>
<dbReference type="GO" id="GO:0071025">
    <property type="term" value="P:RNA surveillance"/>
    <property type="evidence" value="ECO:0007669"/>
    <property type="project" value="InterPro"/>
</dbReference>
<proteinExistence type="predicted"/>
<dbReference type="Pfam" id="PF26356">
    <property type="entry name" value="Pelota_N"/>
    <property type="match status" value="1"/>
</dbReference>